<organism evidence="3 4">
    <name type="scientific">Cellulosimicrobium arenosum</name>
    <dbReference type="NCBI Taxonomy" id="2708133"/>
    <lineage>
        <taxon>Bacteria</taxon>
        <taxon>Bacillati</taxon>
        <taxon>Actinomycetota</taxon>
        <taxon>Actinomycetes</taxon>
        <taxon>Micrococcales</taxon>
        <taxon>Promicromonosporaceae</taxon>
        <taxon>Cellulosimicrobium</taxon>
    </lineage>
</organism>
<proteinExistence type="predicted"/>
<name>A0A927PDB3_9MICO</name>
<dbReference type="PANTHER" id="PTHR35340:SF5">
    <property type="entry name" value="ASST-DOMAIN-CONTAINING PROTEIN"/>
    <property type="match status" value="1"/>
</dbReference>
<keyword evidence="2" id="KW-0732">Signal</keyword>
<dbReference type="AlphaFoldDB" id="A0A927PDB3"/>
<dbReference type="SUPFAM" id="SSF50998">
    <property type="entry name" value="Quinoprotein alcohol dehydrogenase-like"/>
    <property type="match status" value="1"/>
</dbReference>
<accession>A0A927PDB3</accession>
<reference evidence="3" key="2">
    <citation type="submission" date="2020-09" db="EMBL/GenBank/DDBJ databases">
        <authorList>
            <person name="Yu Y."/>
        </authorList>
    </citation>
    <scope>NUCLEOTIDE SEQUENCE</scope>
    <source>
        <strain evidence="3">KCTC 49039</strain>
    </source>
</reference>
<dbReference type="InterPro" id="IPR053143">
    <property type="entry name" value="Arylsulfate_ST"/>
</dbReference>
<dbReference type="RefSeq" id="WP_191829239.1">
    <property type="nucleotide sequence ID" value="NZ_JACYHB010000008.1"/>
</dbReference>
<dbReference type="InterPro" id="IPR011047">
    <property type="entry name" value="Quinoprotein_ADH-like_sf"/>
</dbReference>
<reference evidence="3" key="1">
    <citation type="journal article" date="2018" name="Curr. Microbiol.">
        <title>Cellulosimicrobium arenosum sp. nov., Isolated from Marine Sediment Sand.</title>
        <authorList>
            <person name="Oh M."/>
            <person name="Kim J.H."/>
            <person name="Yoon J.H."/>
            <person name="Schumann P."/>
            <person name="Kim W."/>
        </authorList>
    </citation>
    <scope>NUCLEOTIDE SEQUENCE</scope>
    <source>
        <strain evidence="3">KCTC 49039</strain>
    </source>
</reference>
<dbReference type="Proteomes" id="UP000610846">
    <property type="component" value="Unassembled WGS sequence"/>
</dbReference>
<evidence type="ECO:0000313" key="3">
    <source>
        <dbReference type="EMBL" id="MBD8079666.1"/>
    </source>
</evidence>
<feature type="chain" id="PRO_5037187707" evidence="2">
    <location>
        <begin position="27"/>
        <end position="511"/>
    </location>
</feature>
<comment type="caution">
    <text evidence="3">The sequence shown here is derived from an EMBL/GenBank/DDBJ whole genome shotgun (WGS) entry which is preliminary data.</text>
</comment>
<dbReference type="PROSITE" id="PS51257">
    <property type="entry name" value="PROKAR_LIPOPROTEIN"/>
    <property type="match status" value="1"/>
</dbReference>
<dbReference type="PANTHER" id="PTHR35340">
    <property type="entry name" value="PQQ ENZYME REPEAT PROTEIN-RELATED"/>
    <property type="match status" value="1"/>
</dbReference>
<evidence type="ECO:0000313" key="4">
    <source>
        <dbReference type="Proteomes" id="UP000610846"/>
    </source>
</evidence>
<dbReference type="Pfam" id="PF14269">
    <property type="entry name" value="Arylsulfotran_2"/>
    <property type="match status" value="1"/>
</dbReference>
<dbReference type="InterPro" id="IPR039535">
    <property type="entry name" value="ASST-like"/>
</dbReference>
<sequence length="511" mass="54258">MDPRQSPHRRATGALATTLATVLAVAACTGSDDPEPTPTPSDSAPPPSVHRYRSTDLIAPVLPMTQGPAAASAPADDDGLYVVAPKLSAAPKKGPLLVDTAGEPVWIAPEDEAAYDVRVQELDGEPVMTYYEGETEFIGHGEGEIVILDESYQEIGRVTTGGDVDPQMADIHDATITPDGTMLLLAYVPEEHDLTAVDGPEDGWWFDNVVQEVDIDSGDVLWEWRASDHVDITETMTSPNDDEDRSNGSEEAPFDWFHVNSANLAPDGDLLISARNTSAVYKIDLDSGDVEWVLGGKSGDFDLEGPDDGTGARFAYQHDARLHDDGTLTLFDNEGDPPVGDRSRGLRLALDTDAMTATVDQEWLPSDPELLAGSQGNVQVMENGNVTIGWGSGQMVSEYTGDGTLVREFPLEAGESYRSYRTDDWVGRPTDPPAVVVQGGTAHASWNGATEVAAWRLVAGESEDDAETVAEAPRDGFETALAPVPDGAAYVAVQALDADGEVLGTGTPAAG</sequence>
<dbReference type="EMBL" id="JACYHB010000008">
    <property type="protein sequence ID" value="MBD8079666.1"/>
    <property type="molecule type" value="Genomic_DNA"/>
</dbReference>
<dbReference type="InterPro" id="IPR011041">
    <property type="entry name" value="Quinoprot_gluc/sorb_DH_b-prop"/>
</dbReference>
<gene>
    <name evidence="3" type="ORF">IF651_11420</name>
</gene>
<evidence type="ECO:0000256" key="2">
    <source>
        <dbReference type="SAM" id="SignalP"/>
    </source>
</evidence>
<protein>
    <submittedName>
        <fullName evidence="3">Arylsulfotransferase family protein</fullName>
    </submittedName>
</protein>
<feature type="compositionally biased region" description="Pro residues" evidence="1">
    <location>
        <begin position="36"/>
        <end position="48"/>
    </location>
</feature>
<feature type="region of interest" description="Disordered" evidence="1">
    <location>
        <begin position="27"/>
        <end position="53"/>
    </location>
</feature>
<feature type="signal peptide" evidence="2">
    <location>
        <begin position="1"/>
        <end position="26"/>
    </location>
</feature>
<keyword evidence="4" id="KW-1185">Reference proteome</keyword>
<dbReference type="SUPFAM" id="SSF50952">
    <property type="entry name" value="Soluble quinoprotein glucose dehydrogenase"/>
    <property type="match status" value="1"/>
</dbReference>
<evidence type="ECO:0000256" key="1">
    <source>
        <dbReference type="SAM" id="MobiDB-lite"/>
    </source>
</evidence>